<gene>
    <name evidence="2" type="ORF">MERR_LOCUS44536</name>
</gene>
<keyword evidence="1" id="KW-0812">Transmembrane</keyword>
<dbReference type="EMBL" id="CACVBM020001684">
    <property type="protein sequence ID" value="CAA7057300.1"/>
    <property type="molecule type" value="Genomic_DNA"/>
</dbReference>
<name>A0A6D2KRL0_9BRAS</name>
<dbReference type="Proteomes" id="UP000467841">
    <property type="component" value="Unassembled WGS sequence"/>
</dbReference>
<organism evidence="2 3">
    <name type="scientific">Microthlaspi erraticum</name>
    <dbReference type="NCBI Taxonomy" id="1685480"/>
    <lineage>
        <taxon>Eukaryota</taxon>
        <taxon>Viridiplantae</taxon>
        <taxon>Streptophyta</taxon>
        <taxon>Embryophyta</taxon>
        <taxon>Tracheophyta</taxon>
        <taxon>Spermatophyta</taxon>
        <taxon>Magnoliopsida</taxon>
        <taxon>eudicotyledons</taxon>
        <taxon>Gunneridae</taxon>
        <taxon>Pentapetalae</taxon>
        <taxon>rosids</taxon>
        <taxon>malvids</taxon>
        <taxon>Brassicales</taxon>
        <taxon>Brassicaceae</taxon>
        <taxon>Coluteocarpeae</taxon>
        <taxon>Microthlaspi</taxon>
    </lineage>
</organism>
<keyword evidence="1" id="KW-0472">Membrane</keyword>
<dbReference type="OrthoDB" id="6418713at2759"/>
<evidence type="ECO:0008006" key="4">
    <source>
        <dbReference type="Google" id="ProtNLM"/>
    </source>
</evidence>
<evidence type="ECO:0000313" key="2">
    <source>
        <dbReference type="EMBL" id="CAA7057300.1"/>
    </source>
</evidence>
<evidence type="ECO:0000256" key="1">
    <source>
        <dbReference type="SAM" id="Phobius"/>
    </source>
</evidence>
<proteinExistence type="predicted"/>
<feature type="transmembrane region" description="Helical" evidence="1">
    <location>
        <begin position="81"/>
        <end position="106"/>
    </location>
</feature>
<dbReference type="AlphaFoldDB" id="A0A6D2KRL0"/>
<evidence type="ECO:0000313" key="3">
    <source>
        <dbReference type="Proteomes" id="UP000467841"/>
    </source>
</evidence>
<sequence length="162" mass="17983">MSPVMSLENVDSLVDSRNTKPMMSFSKVREGSGGMKNLRYATPFADAILRTTSFVLLLLHHGSSSASPSSSYILDKKMYNWPFPITLTMIHMAFCSSLTVLLIKVFKFVELVSVSREMLKALMPVAVYSIGVLLNKESFKSETMTNMLSISFAARLNSTHGE</sequence>
<reference evidence="2" key="1">
    <citation type="submission" date="2020-01" db="EMBL/GenBank/DDBJ databases">
        <authorList>
            <person name="Mishra B."/>
        </authorList>
    </citation>
    <scope>NUCLEOTIDE SEQUENCE [LARGE SCALE GENOMIC DNA]</scope>
</reference>
<accession>A0A6D2KRL0</accession>
<comment type="caution">
    <text evidence="2">The sequence shown here is derived from an EMBL/GenBank/DDBJ whole genome shotgun (WGS) entry which is preliminary data.</text>
</comment>
<keyword evidence="3" id="KW-1185">Reference proteome</keyword>
<protein>
    <recommendedName>
        <fullName evidence="4">Sugar phosphate transporter domain-containing protein</fullName>
    </recommendedName>
</protein>
<keyword evidence="1" id="KW-1133">Transmembrane helix</keyword>
<feature type="transmembrane region" description="Helical" evidence="1">
    <location>
        <begin position="118"/>
        <end position="135"/>
    </location>
</feature>